<evidence type="ECO:0000313" key="3">
    <source>
        <dbReference type="Proteomes" id="UP001152607"/>
    </source>
</evidence>
<organism evidence="2 3">
    <name type="scientific">Periconia digitata</name>
    <dbReference type="NCBI Taxonomy" id="1303443"/>
    <lineage>
        <taxon>Eukaryota</taxon>
        <taxon>Fungi</taxon>
        <taxon>Dikarya</taxon>
        <taxon>Ascomycota</taxon>
        <taxon>Pezizomycotina</taxon>
        <taxon>Dothideomycetes</taxon>
        <taxon>Pleosporomycetidae</taxon>
        <taxon>Pleosporales</taxon>
        <taxon>Massarineae</taxon>
        <taxon>Periconiaceae</taxon>
        <taxon>Periconia</taxon>
    </lineage>
</organism>
<sequence length="107" mass="10739">MRFSAFFLSTLAALASAAPNELIARNNDQVIAAIQFAAAADDCSIIKCAEVIANVACIAAAIVAEPETGGTSTAAVIACVSKGLGEVCQCGACVPGLSDFLTNNKVC</sequence>
<dbReference type="EMBL" id="CAOQHR010000003">
    <property type="protein sequence ID" value="CAI6331756.1"/>
    <property type="molecule type" value="Genomic_DNA"/>
</dbReference>
<dbReference type="Proteomes" id="UP001152607">
    <property type="component" value="Unassembled WGS sequence"/>
</dbReference>
<gene>
    <name evidence="2" type="ORF">PDIGIT_LOCUS4785</name>
</gene>
<dbReference type="OrthoDB" id="3789339at2759"/>
<proteinExistence type="predicted"/>
<keyword evidence="1" id="KW-0732">Signal</keyword>
<reference evidence="2" key="1">
    <citation type="submission" date="2023-01" db="EMBL/GenBank/DDBJ databases">
        <authorList>
            <person name="Van Ghelder C."/>
            <person name="Rancurel C."/>
        </authorList>
    </citation>
    <scope>NUCLEOTIDE SEQUENCE</scope>
    <source>
        <strain evidence="2">CNCM I-4278</strain>
    </source>
</reference>
<evidence type="ECO:0000256" key="1">
    <source>
        <dbReference type="SAM" id="SignalP"/>
    </source>
</evidence>
<evidence type="ECO:0000313" key="2">
    <source>
        <dbReference type="EMBL" id="CAI6331756.1"/>
    </source>
</evidence>
<feature type="chain" id="PRO_5040754898" description="Fungal calcium binding protein domain-containing protein" evidence="1">
    <location>
        <begin position="18"/>
        <end position="107"/>
    </location>
</feature>
<feature type="signal peptide" evidence="1">
    <location>
        <begin position="1"/>
        <end position="17"/>
    </location>
</feature>
<protein>
    <recommendedName>
        <fullName evidence="4">Fungal calcium binding protein domain-containing protein</fullName>
    </recommendedName>
</protein>
<accession>A0A9W4UB53</accession>
<evidence type="ECO:0008006" key="4">
    <source>
        <dbReference type="Google" id="ProtNLM"/>
    </source>
</evidence>
<dbReference type="AlphaFoldDB" id="A0A9W4UB53"/>
<keyword evidence="3" id="KW-1185">Reference proteome</keyword>
<comment type="caution">
    <text evidence="2">The sequence shown here is derived from an EMBL/GenBank/DDBJ whole genome shotgun (WGS) entry which is preliminary data.</text>
</comment>
<name>A0A9W4UB53_9PLEO</name>